<reference evidence="3" key="2">
    <citation type="submission" date="2014-02" db="EMBL/GenBank/DDBJ databases">
        <title>Complete DNA sequence of /Kuraishia capsulata/ illustrates novel genomic features among budding yeasts (/Saccharomycotina/).</title>
        <authorList>
            <person name="Morales L."/>
            <person name="Noel B."/>
            <person name="Porcel B."/>
            <person name="Marcet-Houben M."/>
            <person name="Hullo M-F."/>
            <person name="Sacerdot C."/>
            <person name="Tekaia F."/>
            <person name="Leh-Louis V."/>
            <person name="Despons L."/>
            <person name="Khanna V."/>
            <person name="Aury J-M."/>
            <person name="Barbe V."/>
            <person name="Couloux A."/>
            <person name="Labadie K."/>
            <person name="Pelletier E."/>
            <person name="Souciet J-L."/>
            <person name="Boekhout T."/>
            <person name="Gabaldon T."/>
            <person name="Wincker P."/>
            <person name="Dujon B."/>
        </authorList>
    </citation>
    <scope>NUCLEOTIDE SEQUENCE</scope>
    <source>
        <strain evidence="3">CBS 1993</strain>
    </source>
</reference>
<keyword evidence="4" id="KW-1185">Reference proteome</keyword>
<dbReference type="GO" id="GO:0005938">
    <property type="term" value="C:cell cortex"/>
    <property type="evidence" value="ECO:0007669"/>
    <property type="project" value="TreeGrafter"/>
</dbReference>
<evidence type="ECO:0000313" key="3">
    <source>
        <dbReference type="EMBL" id="CDK25772.1"/>
    </source>
</evidence>
<gene>
    <name evidence="3" type="ORF">KUCA_T00001742001</name>
</gene>
<dbReference type="Gene3D" id="1.20.140.150">
    <property type="match status" value="1"/>
</dbReference>
<name>W6MLN8_9ASCO</name>
<dbReference type="STRING" id="1382522.W6MLN8"/>
<feature type="transmembrane region" description="Helical" evidence="2">
    <location>
        <begin position="111"/>
        <end position="136"/>
    </location>
</feature>
<dbReference type="AlphaFoldDB" id="W6MLN8"/>
<dbReference type="OrthoDB" id="5419460at2759"/>
<dbReference type="Pfam" id="PF06687">
    <property type="entry name" value="SUR7"/>
    <property type="match status" value="1"/>
</dbReference>
<evidence type="ECO:0000256" key="2">
    <source>
        <dbReference type="SAM" id="Phobius"/>
    </source>
</evidence>
<keyword evidence="2" id="KW-0472">Membrane</keyword>
<feature type="transmembrane region" description="Helical" evidence="2">
    <location>
        <begin position="188"/>
        <end position="209"/>
    </location>
</feature>
<dbReference type="GO" id="GO:0006897">
    <property type="term" value="P:endocytosis"/>
    <property type="evidence" value="ECO:0007669"/>
    <property type="project" value="TreeGrafter"/>
</dbReference>
<keyword evidence="2" id="KW-0812">Transmembrane</keyword>
<dbReference type="EMBL" id="HG793126">
    <property type="protein sequence ID" value="CDK25772.1"/>
    <property type="molecule type" value="Genomic_DNA"/>
</dbReference>
<feature type="region of interest" description="Disordered" evidence="1">
    <location>
        <begin position="236"/>
        <end position="257"/>
    </location>
</feature>
<protein>
    <submittedName>
        <fullName evidence="3">Uncharacterized protein</fullName>
    </submittedName>
</protein>
<proteinExistence type="predicted"/>
<dbReference type="PANTHER" id="PTHR36414:SF1">
    <property type="entry name" value="PROTEIN SUR7"/>
    <property type="match status" value="1"/>
</dbReference>
<dbReference type="HOGENOM" id="CLU_059603_1_0_1"/>
<organism evidence="3 4">
    <name type="scientific">Kuraishia capsulata CBS 1993</name>
    <dbReference type="NCBI Taxonomy" id="1382522"/>
    <lineage>
        <taxon>Eukaryota</taxon>
        <taxon>Fungi</taxon>
        <taxon>Dikarya</taxon>
        <taxon>Ascomycota</taxon>
        <taxon>Saccharomycotina</taxon>
        <taxon>Pichiomycetes</taxon>
        <taxon>Pichiales</taxon>
        <taxon>Pichiaceae</taxon>
        <taxon>Kuraishia</taxon>
    </lineage>
</organism>
<feature type="transmembrane region" description="Helical" evidence="2">
    <location>
        <begin position="143"/>
        <end position="168"/>
    </location>
</feature>
<dbReference type="Proteomes" id="UP000019384">
    <property type="component" value="Unassembled WGS sequence"/>
</dbReference>
<dbReference type="PANTHER" id="PTHR36414">
    <property type="entry name" value="PROTEIN SUR7"/>
    <property type="match status" value="1"/>
</dbReference>
<dbReference type="GO" id="GO:0032185">
    <property type="term" value="P:septin cytoskeleton organization"/>
    <property type="evidence" value="ECO:0007669"/>
    <property type="project" value="TreeGrafter"/>
</dbReference>
<reference evidence="3" key="1">
    <citation type="submission" date="2013-12" db="EMBL/GenBank/DDBJ databases">
        <authorList>
            <person name="Genoscope - CEA"/>
        </authorList>
    </citation>
    <scope>NUCLEOTIDE SEQUENCE</scope>
    <source>
        <strain evidence="3">CBS 1993</strain>
    </source>
</reference>
<feature type="compositionally biased region" description="Polar residues" evidence="1">
    <location>
        <begin position="236"/>
        <end position="247"/>
    </location>
</feature>
<dbReference type="GeneID" id="34519171"/>
<dbReference type="RefSeq" id="XP_022457783.1">
    <property type="nucleotide sequence ID" value="XM_022603954.1"/>
</dbReference>
<dbReference type="GO" id="GO:0045121">
    <property type="term" value="C:membrane raft"/>
    <property type="evidence" value="ECO:0007669"/>
    <property type="project" value="TreeGrafter"/>
</dbReference>
<dbReference type="GO" id="GO:0005886">
    <property type="term" value="C:plasma membrane"/>
    <property type="evidence" value="ECO:0007669"/>
    <property type="project" value="InterPro"/>
</dbReference>
<evidence type="ECO:0000313" key="4">
    <source>
        <dbReference type="Proteomes" id="UP000019384"/>
    </source>
</evidence>
<keyword evidence="2" id="KW-1133">Transmembrane helix</keyword>
<dbReference type="InterPro" id="IPR009571">
    <property type="entry name" value="SUR7/Rim9-like_fungi"/>
</dbReference>
<dbReference type="GO" id="GO:0030866">
    <property type="term" value="P:cortical actin cytoskeleton organization"/>
    <property type="evidence" value="ECO:0007669"/>
    <property type="project" value="TreeGrafter"/>
</dbReference>
<dbReference type="GO" id="GO:0031505">
    <property type="term" value="P:fungal-type cell wall organization"/>
    <property type="evidence" value="ECO:0007669"/>
    <property type="project" value="TreeGrafter"/>
</dbReference>
<sequence length="273" mass="29786">MAVSRILTHLLTIFLLAGTTLLLVFVVLSGASDHFPFNKFYWLEADTTKITGDVSRWTFWGICNPSGNTNGNCTSSGPDFPLSPVDNFGTTKGLPTDFVDNRDVYYYLTRFSFPFILISLCFTGVALICSLFSFCWNAMRTVLVFFVCAALLFAAAGVSLETAAVVLARNAFKDDGISQSLGASMLGISWGAVAALIVIYFLVCCSTLTRAYKTHKQHQQAISATQETQELQQPYLGTSTTGQNQGTLPPPASDGGIRFFKIRKDKATDEESI</sequence>
<accession>W6MLN8</accession>
<evidence type="ECO:0000256" key="1">
    <source>
        <dbReference type="SAM" id="MobiDB-lite"/>
    </source>
</evidence>